<evidence type="ECO:0000256" key="12">
    <source>
        <dbReference type="SAM" id="Phobius"/>
    </source>
</evidence>
<dbReference type="InterPro" id="IPR050428">
    <property type="entry name" value="TCS_sensor_his_kinase"/>
</dbReference>
<feature type="transmembrane region" description="Helical" evidence="12">
    <location>
        <begin position="122"/>
        <end position="146"/>
    </location>
</feature>
<dbReference type="InterPro" id="IPR036890">
    <property type="entry name" value="HATPase_C_sf"/>
</dbReference>
<evidence type="ECO:0000256" key="10">
    <source>
        <dbReference type="ARBA" id="ARBA00023136"/>
    </source>
</evidence>
<dbReference type="OrthoDB" id="3224230at2"/>
<keyword evidence="6 12" id="KW-0812">Transmembrane</keyword>
<evidence type="ECO:0000256" key="5">
    <source>
        <dbReference type="ARBA" id="ARBA00022679"/>
    </source>
</evidence>
<keyword evidence="7 15" id="KW-0418">Kinase</keyword>
<dbReference type="GO" id="GO:0005886">
    <property type="term" value="C:plasma membrane"/>
    <property type="evidence" value="ECO:0007669"/>
    <property type="project" value="UniProtKB-SubCell"/>
</dbReference>
<dbReference type="PROSITE" id="PS50885">
    <property type="entry name" value="HAMP"/>
    <property type="match status" value="1"/>
</dbReference>
<dbReference type="InterPro" id="IPR003661">
    <property type="entry name" value="HisK_dim/P_dom"/>
</dbReference>
<dbReference type="SUPFAM" id="SSF47384">
    <property type="entry name" value="Homodimeric domain of signal transducing histidine kinase"/>
    <property type="match status" value="1"/>
</dbReference>
<evidence type="ECO:0000313" key="16">
    <source>
        <dbReference type="Proteomes" id="UP000309128"/>
    </source>
</evidence>
<dbReference type="CDD" id="cd06225">
    <property type="entry name" value="HAMP"/>
    <property type="match status" value="1"/>
</dbReference>
<dbReference type="GO" id="GO:0000155">
    <property type="term" value="F:phosphorelay sensor kinase activity"/>
    <property type="evidence" value="ECO:0007669"/>
    <property type="project" value="InterPro"/>
</dbReference>
<evidence type="ECO:0000256" key="2">
    <source>
        <dbReference type="ARBA" id="ARBA00004236"/>
    </source>
</evidence>
<dbReference type="InterPro" id="IPR003660">
    <property type="entry name" value="HAMP_dom"/>
</dbReference>
<dbReference type="Gene3D" id="1.10.287.130">
    <property type="match status" value="1"/>
</dbReference>
<dbReference type="SMART" id="SM00388">
    <property type="entry name" value="HisKA"/>
    <property type="match status" value="1"/>
</dbReference>
<dbReference type="SUPFAM" id="SSF55874">
    <property type="entry name" value="ATPase domain of HSP90 chaperone/DNA topoisomerase II/histidine kinase"/>
    <property type="match status" value="1"/>
</dbReference>
<dbReference type="Pfam" id="PF00672">
    <property type="entry name" value="HAMP"/>
    <property type="match status" value="1"/>
</dbReference>
<dbReference type="InterPro" id="IPR003594">
    <property type="entry name" value="HATPase_dom"/>
</dbReference>
<comment type="caution">
    <text evidence="15">The sequence shown here is derived from an EMBL/GenBank/DDBJ whole genome shotgun (WGS) entry which is preliminary data.</text>
</comment>
<evidence type="ECO:0000256" key="8">
    <source>
        <dbReference type="ARBA" id="ARBA00022989"/>
    </source>
</evidence>
<reference evidence="15 16" key="1">
    <citation type="submission" date="2019-05" db="EMBL/GenBank/DDBJ databases">
        <title>Draft genome sequence of Nonomuraea turkmeniaca DSM 43926.</title>
        <authorList>
            <person name="Saricaoglu S."/>
            <person name="Isik K."/>
        </authorList>
    </citation>
    <scope>NUCLEOTIDE SEQUENCE [LARGE SCALE GENOMIC DNA]</scope>
    <source>
        <strain evidence="15 16">DSM 43926</strain>
    </source>
</reference>
<evidence type="ECO:0000256" key="6">
    <source>
        <dbReference type="ARBA" id="ARBA00022692"/>
    </source>
</evidence>
<comment type="subcellular location">
    <subcellularLocation>
        <location evidence="2">Cell membrane</location>
    </subcellularLocation>
</comment>
<evidence type="ECO:0000259" key="14">
    <source>
        <dbReference type="PROSITE" id="PS50885"/>
    </source>
</evidence>
<evidence type="ECO:0000256" key="4">
    <source>
        <dbReference type="ARBA" id="ARBA00022553"/>
    </source>
</evidence>
<dbReference type="CDD" id="cd00082">
    <property type="entry name" value="HisKA"/>
    <property type="match status" value="1"/>
</dbReference>
<dbReference type="PANTHER" id="PTHR45436">
    <property type="entry name" value="SENSOR HISTIDINE KINASE YKOH"/>
    <property type="match status" value="1"/>
</dbReference>
<dbReference type="PANTHER" id="PTHR45436:SF5">
    <property type="entry name" value="SENSOR HISTIDINE KINASE TRCS"/>
    <property type="match status" value="1"/>
</dbReference>
<dbReference type="SMART" id="SM00387">
    <property type="entry name" value="HATPase_c"/>
    <property type="match status" value="1"/>
</dbReference>
<evidence type="ECO:0000256" key="3">
    <source>
        <dbReference type="ARBA" id="ARBA00012438"/>
    </source>
</evidence>
<evidence type="ECO:0000256" key="11">
    <source>
        <dbReference type="SAM" id="MobiDB-lite"/>
    </source>
</evidence>
<dbReference type="PRINTS" id="PR00344">
    <property type="entry name" value="BCTRLSENSOR"/>
</dbReference>
<dbReference type="SMART" id="SM00304">
    <property type="entry name" value="HAMP"/>
    <property type="match status" value="1"/>
</dbReference>
<keyword evidence="16" id="KW-1185">Reference proteome</keyword>
<evidence type="ECO:0000313" key="15">
    <source>
        <dbReference type="EMBL" id="TMR10765.1"/>
    </source>
</evidence>
<dbReference type="InterPro" id="IPR005467">
    <property type="entry name" value="His_kinase_dom"/>
</dbReference>
<dbReference type="AlphaFoldDB" id="A0A5S4F4B7"/>
<dbReference type="EC" id="2.7.13.3" evidence="3"/>
<accession>A0A5S4F4B7</accession>
<sequence>MGRERRLLHQLRAGNGGDAAQEAGTATGNSNRDRSGLPSRRPWPRSTVRVRLTALYASPFLIMAVVMLLAVNLLLSSALGVSVSVSGRAPQPSAAGAPTRGEVDQEAVFQGDLQLQYELLRYQWAATAIIIAVLTVVSVILGWWLAGRVLRPIRSVTSTARRLSLSNLHQRIAMQGPDDELKELADTFDDMLDRLERSTDAQRRFAANASHELKTPLALDRALLQVAFGELPEELLEARDELLASNSRQHRLIDGLLMLAAAEHTLTNAEPVDLADLARRVLCEHPGATVDLSPALTSGDPVLVERLIANLVENAEKYNDQRRFIAVRTGTGNGGAVLTVENTGQEIAHEVVSSLFEPFRRLTSDRTESVSGAGLGLSIVAAITRVHGGTIDAVPRTGGGLAVTVRLPDMGSVLKAQLRFSTGGRG</sequence>
<evidence type="ECO:0000259" key="13">
    <source>
        <dbReference type="PROSITE" id="PS50109"/>
    </source>
</evidence>
<feature type="transmembrane region" description="Helical" evidence="12">
    <location>
        <begin position="54"/>
        <end position="75"/>
    </location>
</feature>
<evidence type="ECO:0000256" key="1">
    <source>
        <dbReference type="ARBA" id="ARBA00000085"/>
    </source>
</evidence>
<protein>
    <recommendedName>
        <fullName evidence="3">histidine kinase</fullName>
        <ecNumber evidence="3">2.7.13.3</ecNumber>
    </recommendedName>
</protein>
<keyword evidence="9" id="KW-0902">Two-component regulatory system</keyword>
<dbReference type="SUPFAM" id="SSF158472">
    <property type="entry name" value="HAMP domain-like"/>
    <property type="match status" value="1"/>
</dbReference>
<dbReference type="Proteomes" id="UP000309128">
    <property type="component" value="Unassembled WGS sequence"/>
</dbReference>
<dbReference type="Pfam" id="PF02518">
    <property type="entry name" value="HATPase_c"/>
    <property type="match status" value="1"/>
</dbReference>
<dbReference type="Gene3D" id="3.30.565.10">
    <property type="entry name" value="Histidine kinase-like ATPase, C-terminal domain"/>
    <property type="match status" value="1"/>
</dbReference>
<keyword evidence="5" id="KW-0808">Transferase</keyword>
<keyword evidence="10 12" id="KW-0472">Membrane</keyword>
<dbReference type="EMBL" id="VCKY01000178">
    <property type="protein sequence ID" value="TMR10765.1"/>
    <property type="molecule type" value="Genomic_DNA"/>
</dbReference>
<proteinExistence type="predicted"/>
<evidence type="ECO:0000256" key="9">
    <source>
        <dbReference type="ARBA" id="ARBA00023012"/>
    </source>
</evidence>
<keyword evidence="8 12" id="KW-1133">Transmembrane helix</keyword>
<feature type="domain" description="Histidine kinase" evidence="13">
    <location>
        <begin position="208"/>
        <end position="411"/>
    </location>
</feature>
<dbReference type="InterPro" id="IPR004358">
    <property type="entry name" value="Sig_transdc_His_kin-like_C"/>
</dbReference>
<comment type="catalytic activity">
    <reaction evidence="1">
        <text>ATP + protein L-histidine = ADP + protein N-phospho-L-histidine.</text>
        <dbReference type="EC" id="2.7.13.3"/>
    </reaction>
</comment>
<dbReference type="Gene3D" id="6.10.340.10">
    <property type="match status" value="1"/>
</dbReference>
<organism evidence="15 16">
    <name type="scientific">Nonomuraea turkmeniaca</name>
    <dbReference type="NCBI Taxonomy" id="103838"/>
    <lineage>
        <taxon>Bacteria</taxon>
        <taxon>Bacillati</taxon>
        <taxon>Actinomycetota</taxon>
        <taxon>Actinomycetes</taxon>
        <taxon>Streptosporangiales</taxon>
        <taxon>Streptosporangiaceae</taxon>
        <taxon>Nonomuraea</taxon>
    </lineage>
</organism>
<evidence type="ECO:0000256" key="7">
    <source>
        <dbReference type="ARBA" id="ARBA00022777"/>
    </source>
</evidence>
<gene>
    <name evidence="15" type="ORF">ETD86_38290</name>
</gene>
<feature type="domain" description="HAMP" evidence="14">
    <location>
        <begin position="147"/>
        <end position="200"/>
    </location>
</feature>
<name>A0A5S4F4B7_9ACTN</name>
<dbReference type="PROSITE" id="PS50109">
    <property type="entry name" value="HIS_KIN"/>
    <property type="match status" value="1"/>
</dbReference>
<feature type="region of interest" description="Disordered" evidence="11">
    <location>
        <begin position="10"/>
        <end position="42"/>
    </location>
</feature>
<keyword evidence="4" id="KW-0597">Phosphoprotein</keyword>
<dbReference type="InterPro" id="IPR036097">
    <property type="entry name" value="HisK_dim/P_sf"/>
</dbReference>
<dbReference type="CDD" id="cd00075">
    <property type="entry name" value="HATPase"/>
    <property type="match status" value="1"/>
</dbReference>
<dbReference type="Pfam" id="PF00512">
    <property type="entry name" value="HisKA"/>
    <property type="match status" value="1"/>
</dbReference>